<protein>
    <submittedName>
        <fullName evidence="1">Uncharacterized protein</fullName>
    </submittedName>
</protein>
<proteinExistence type="predicted"/>
<gene>
    <name evidence="1" type="ORF">TM448B00955_0024</name>
</gene>
<name>A0A6M3XHJ5_9ZZZZ</name>
<dbReference type="AlphaFoldDB" id="A0A6M3XHJ5"/>
<accession>A0A6M3XHJ5</accession>
<dbReference type="EMBL" id="MT144679">
    <property type="protein sequence ID" value="QJH97259.1"/>
    <property type="molecule type" value="Genomic_DNA"/>
</dbReference>
<reference evidence="1" key="1">
    <citation type="submission" date="2020-03" db="EMBL/GenBank/DDBJ databases">
        <title>The deep terrestrial virosphere.</title>
        <authorList>
            <person name="Holmfeldt K."/>
            <person name="Nilsson E."/>
            <person name="Simone D."/>
            <person name="Lopez-Fernandez M."/>
            <person name="Wu X."/>
            <person name="de Brujin I."/>
            <person name="Lundin D."/>
            <person name="Andersson A."/>
            <person name="Bertilsson S."/>
            <person name="Dopson M."/>
        </authorList>
    </citation>
    <scope>NUCLEOTIDE SEQUENCE</scope>
    <source>
        <strain evidence="1">TM448B00955</strain>
    </source>
</reference>
<sequence length="118" mass="13241">MNHITMMKGDTMENMWIEEARGMAAQCWCDPKNSHKEMDSDLCESLAIKIAGWMDVAAQNQRNTDYYRGLLVKCGKIIGKKAYTCDDGSISEDVLCAKIPELVEKAFCVLALAGEWKD</sequence>
<organism evidence="1">
    <name type="scientific">viral metagenome</name>
    <dbReference type="NCBI Taxonomy" id="1070528"/>
    <lineage>
        <taxon>unclassified sequences</taxon>
        <taxon>metagenomes</taxon>
        <taxon>organismal metagenomes</taxon>
    </lineage>
</organism>
<evidence type="ECO:0000313" key="1">
    <source>
        <dbReference type="EMBL" id="QJH97259.1"/>
    </source>
</evidence>